<name>A0A974RYM3_9GAMM</name>
<dbReference type="AlphaFoldDB" id="A0A974RYM3"/>
<dbReference type="Gene3D" id="1.10.260.40">
    <property type="entry name" value="lambda repressor-like DNA-binding domains"/>
    <property type="match status" value="1"/>
</dbReference>
<dbReference type="Pfam" id="PF01381">
    <property type="entry name" value="HTH_3"/>
    <property type="match status" value="1"/>
</dbReference>
<dbReference type="RefSeq" id="WP_201093460.1">
    <property type="nucleotide sequence ID" value="NZ_CP067393.1"/>
</dbReference>
<evidence type="ECO:0000259" key="2">
    <source>
        <dbReference type="PROSITE" id="PS50943"/>
    </source>
</evidence>
<evidence type="ECO:0000313" key="4">
    <source>
        <dbReference type="Proteomes" id="UP000595278"/>
    </source>
</evidence>
<dbReference type="CDD" id="cd00093">
    <property type="entry name" value="HTH_XRE"/>
    <property type="match status" value="1"/>
</dbReference>
<dbReference type="EMBL" id="CP067393">
    <property type="protein sequence ID" value="QQP86044.1"/>
    <property type="molecule type" value="Genomic_DNA"/>
</dbReference>
<gene>
    <name evidence="3" type="ORF">JHT90_01960</name>
</gene>
<feature type="domain" description="HTH cro/C1-type" evidence="2">
    <location>
        <begin position="41"/>
        <end position="95"/>
    </location>
</feature>
<dbReference type="GO" id="GO:0003677">
    <property type="term" value="F:DNA binding"/>
    <property type="evidence" value="ECO:0007669"/>
    <property type="project" value="InterPro"/>
</dbReference>
<organism evidence="3 4">
    <name type="scientific">Entomomonas asaccharolytica</name>
    <dbReference type="NCBI Taxonomy" id="2785331"/>
    <lineage>
        <taxon>Bacteria</taxon>
        <taxon>Pseudomonadati</taxon>
        <taxon>Pseudomonadota</taxon>
        <taxon>Gammaproteobacteria</taxon>
        <taxon>Pseudomonadales</taxon>
        <taxon>Pseudomonadaceae</taxon>
        <taxon>Entomomonas</taxon>
    </lineage>
</organism>
<dbReference type="InterPro" id="IPR010982">
    <property type="entry name" value="Lambda_DNA-bd_dom_sf"/>
</dbReference>
<keyword evidence="4" id="KW-1185">Reference proteome</keyword>
<protein>
    <submittedName>
        <fullName evidence="3">Helix-turn-helix transcriptional regulator</fullName>
    </submittedName>
</protein>
<accession>A0A974RYM3</accession>
<dbReference type="InterPro" id="IPR001387">
    <property type="entry name" value="Cro/C1-type_HTH"/>
</dbReference>
<feature type="transmembrane region" description="Helical" evidence="1">
    <location>
        <begin position="12"/>
        <end position="33"/>
    </location>
</feature>
<evidence type="ECO:0000256" key="1">
    <source>
        <dbReference type="SAM" id="Phobius"/>
    </source>
</evidence>
<dbReference type="Proteomes" id="UP000595278">
    <property type="component" value="Chromosome"/>
</dbReference>
<dbReference type="KEGG" id="eaz:JHT90_01960"/>
<proteinExistence type="predicted"/>
<keyword evidence="1" id="KW-1133">Transmembrane helix</keyword>
<dbReference type="SMART" id="SM00530">
    <property type="entry name" value="HTH_XRE"/>
    <property type="match status" value="1"/>
</dbReference>
<keyword evidence="1" id="KW-0812">Transmembrane</keyword>
<keyword evidence="1" id="KW-0472">Membrane</keyword>
<reference evidence="3 4" key="1">
    <citation type="submission" date="2021-01" db="EMBL/GenBank/DDBJ databases">
        <title>Entomomonas sp. F2A isolated from a house cricket (Acheta domesticus).</title>
        <authorList>
            <person name="Spergser J."/>
            <person name="Busse H.-J."/>
        </authorList>
    </citation>
    <scope>NUCLEOTIDE SEQUENCE [LARGE SCALE GENOMIC DNA]</scope>
    <source>
        <strain evidence="3 4">F2A</strain>
    </source>
</reference>
<sequence>MSRSWGQQVNKGRYFFFNLINYWLVMVSTRTTAYHDMIKLLKKARETKKLSQREFAQISGWGQTSISKYERCEIRLDIIDYYKLAQLLEVEDDEILKVLHKHCKQAK</sequence>
<dbReference type="PROSITE" id="PS50943">
    <property type="entry name" value="HTH_CROC1"/>
    <property type="match status" value="1"/>
</dbReference>
<dbReference type="SUPFAM" id="SSF47413">
    <property type="entry name" value="lambda repressor-like DNA-binding domains"/>
    <property type="match status" value="1"/>
</dbReference>
<evidence type="ECO:0000313" key="3">
    <source>
        <dbReference type="EMBL" id="QQP86044.1"/>
    </source>
</evidence>